<dbReference type="EMBL" id="JAWDGP010003899">
    <property type="protein sequence ID" value="KAK3769592.1"/>
    <property type="molecule type" value="Genomic_DNA"/>
</dbReference>
<organism evidence="2 3">
    <name type="scientific">Elysia crispata</name>
    <name type="common">lettuce slug</name>
    <dbReference type="NCBI Taxonomy" id="231223"/>
    <lineage>
        <taxon>Eukaryota</taxon>
        <taxon>Metazoa</taxon>
        <taxon>Spiralia</taxon>
        <taxon>Lophotrochozoa</taxon>
        <taxon>Mollusca</taxon>
        <taxon>Gastropoda</taxon>
        <taxon>Heterobranchia</taxon>
        <taxon>Euthyneura</taxon>
        <taxon>Panpulmonata</taxon>
        <taxon>Sacoglossa</taxon>
        <taxon>Placobranchoidea</taxon>
        <taxon>Plakobranchidae</taxon>
        <taxon>Elysia</taxon>
    </lineage>
</organism>
<keyword evidence="3" id="KW-1185">Reference proteome</keyword>
<accession>A0AAE1DGF1</accession>
<evidence type="ECO:0000313" key="3">
    <source>
        <dbReference type="Proteomes" id="UP001283361"/>
    </source>
</evidence>
<reference evidence="2" key="1">
    <citation type="journal article" date="2023" name="G3 (Bethesda)">
        <title>A reference genome for the long-term kleptoplast-retaining sea slug Elysia crispata morphotype clarki.</title>
        <authorList>
            <person name="Eastman K.E."/>
            <person name="Pendleton A.L."/>
            <person name="Shaikh M.A."/>
            <person name="Suttiyut T."/>
            <person name="Ogas R."/>
            <person name="Tomko P."/>
            <person name="Gavelis G."/>
            <person name="Widhalm J.R."/>
            <person name="Wisecaver J.H."/>
        </authorList>
    </citation>
    <scope>NUCLEOTIDE SEQUENCE</scope>
    <source>
        <strain evidence="2">ECLA1</strain>
    </source>
</reference>
<evidence type="ECO:0000313" key="2">
    <source>
        <dbReference type="EMBL" id="KAK3769592.1"/>
    </source>
</evidence>
<comment type="caution">
    <text evidence="2">The sequence shown here is derived from an EMBL/GenBank/DDBJ whole genome shotgun (WGS) entry which is preliminary data.</text>
</comment>
<gene>
    <name evidence="2" type="ORF">RRG08_000874</name>
</gene>
<dbReference type="AlphaFoldDB" id="A0AAE1DGF1"/>
<sequence>MVEICYEMSDGGTSGQARNWCFSSCSGSWRPQRQQIWWLLSPRRKTMKMLLVSVLALCLAVTCHGRATTAPPPPMEDRVSQLEGILHGLSRQVMLQQFFLEERTRSDGNSGLKTTRLNKNGTRNFYEPSIIDRSYLAMHDHANYDRTVGMGELNPVMNGVDLIKTFRSGSDTGNERVLPGVQGPELNTP</sequence>
<proteinExistence type="predicted"/>
<name>A0AAE1DGF1_9GAST</name>
<dbReference type="Proteomes" id="UP001283361">
    <property type="component" value="Unassembled WGS sequence"/>
</dbReference>
<feature type="region of interest" description="Disordered" evidence="1">
    <location>
        <begin position="167"/>
        <end position="189"/>
    </location>
</feature>
<evidence type="ECO:0000256" key="1">
    <source>
        <dbReference type="SAM" id="MobiDB-lite"/>
    </source>
</evidence>
<protein>
    <submittedName>
        <fullName evidence="2">Uncharacterized protein</fullName>
    </submittedName>
</protein>